<evidence type="ECO:0000313" key="2">
    <source>
        <dbReference type="EMBL" id="SJM62495.1"/>
    </source>
</evidence>
<keyword evidence="3" id="KW-1185">Reference proteome</keyword>
<reference evidence="2 3" key="1">
    <citation type="submission" date="2017-02" db="EMBL/GenBank/DDBJ databases">
        <authorList>
            <person name="Peterson S.W."/>
        </authorList>
    </citation>
    <scope>NUCLEOTIDE SEQUENCE [LARGE SCALE GENOMIC DNA]</scope>
    <source>
        <strain evidence="2 3">LMG 22410</strain>
    </source>
</reference>
<dbReference type="GeneID" id="303173226"/>
<dbReference type="Pfam" id="PF14030">
    <property type="entry name" value="DUF4245"/>
    <property type="match status" value="1"/>
</dbReference>
<keyword evidence="1" id="KW-0472">Membrane</keyword>
<dbReference type="AlphaFoldDB" id="A0A1R4G319"/>
<dbReference type="RefSeq" id="WP_159456943.1">
    <property type="nucleotide sequence ID" value="NZ_FUHU01000036.1"/>
</dbReference>
<keyword evidence="1" id="KW-1133">Transmembrane helix</keyword>
<accession>A0A1R4G319</accession>
<proteinExistence type="predicted"/>
<keyword evidence="1" id="KW-0812">Transmembrane</keyword>
<dbReference type="InterPro" id="IPR025339">
    <property type="entry name" value="DUF4245"/>
</dbReference>
<dbReference type="OrthoDB" id="4801970at2"/>
<dbReference type="EMBL" id="FUHU01000036">
    <property type="protein sequence ID" value="SJM62495.1"/>
    <property type="molecule type" value="Genomic_DNA"/>
</dbReference>
<organism evidence="2 3">
    <name type="scientific">Agrococcus casei LMG 22410</name>
    <dbReference type="NCBI Taxonomy" id="1255656"/>
    <lineage>
        <taxon>Bacteria</taxon>
        <taxon>Bacillati</taxon>
        <taxon>Actinomycetota</taxon>
        <taxon>Actinomycetes</taxon>
        <taxon>Micrococcales</taxon>
        <taxon>Microbacteriaceae</taxon>
        <taxon>Agrococcus</taxon>
    </lineage>
</organism>
<evidence type="ECO:0008006" key="4">
    <source>
        <dbReference type="Google" id="ProtNLM"/>
    </source>
</evidence>
<protein>
    <recommendedName>
        <fullName evidence="4">DUF4245 domain-containing protein</fullName>
    </recommendedName>
</protein>
<gene>
    <name evidence="2" type="ORF">CZ674_08365</name>
</gene>
<evidence type="ECO:0000256" key="1">
    <source>
        <dbReference type="SAM" id="Phobius"/>
    </source>
</evidence>
<name>A0A1R4G319_9MICO</name>
<evidence type="ECO:0000313" key="3">
    <source>
        <dbReference type="Proteomes" id="UP000195787"/>
    </source>
</evidence>
<feature type="transmembrane region" description="Helical" evidence="1">
    <location>
        <begin position="37"/>
        <end position="59"/>
    </location>
</feature>
<sequence length="206" mass="22166">MSKQPRIVAELGRPETPQETADRKAASRSRHFKNQNFTNLVLALAASLVLVLVIFLVVLRPDPPADPKIDVTASASEAAVVLGAEPVVPAVPETWAANAAEVRVSEDDVAAWYVGYVTEGNEFVAMTQGVDANATWQANQLRNASASGEVTVEGVDWQIYDQRDADDVGNIEFAMTTQTEDSWIVLFGTADSPEFTQFAEAVSAAL</sequence>
<dbReference type="Proteomes" id="UP000195787">
    <property type="component" value="Unassembled WGS sequence"/>
</dbReference>